<feature type="region of interest" description="Disordered" evidence="1">
    <location>
        <begin position="480"/>
        <end position="507"/>
    </location>
</feature>
<dbReference type="OrthoDB" id="546755at2759"/>
<gene>
    <name evidence="2" type="ORF">HXX76_011434</name>
</gene>
<sequence>MSPVAPGNPDVVTYLAGLYGQQEYSDCKVVFMLEKAPPPGGQVAPSTTSLAPGSVVGAPLPAHSCILRPACDKWNQQWLDWTPRPDSDAHASKRRKLSADQAVTVTITVAGEASPSGAARADVPEICVALRSADEMVAAAAVVKFAYTGLVEAGSITEALQVRRQADYLRMPRCMEACLALVKEGPLLAEGPSAGASASATGGGDGDGGGNSSNAQAAIELLGCGALWPDPANDPTWRAFGALLAEATRQLVAHFGDALAVLNNDDLLNQMRALPVMCLALLLESDDFGTDDESSVVLVLAMWMGVNYSRTSAKARRQLCGMLRLVHCSRAYLDWVLPALALDHHCHPNSGAGWLPIVPSQVGWLSKYVGASGPMKKALWEERRAGGRWRAGGLAQRQAAAPAHASVSLATRVPAAYAVKSGTVHQLNQLSRPAESLRVDVYLSKSDAGGQRTDALIGSFASSEVVVTYGFGLRRDVALSGAAAPPPAPEQQPAHADKTQEQQARRAREAAVAAQWAAYLRDGN</sequence>
<organism evidence="2 3">
    <name type="scientific">Chlamydomonas incerta</name>
    <dbReference type="NCBI Taxonomy" id="51695"/>
    <lineage>
        <taxon>Eukaryota</taxon>
        <taxon>Viridiplantae</taxon>
        <taxon>Chlorophyta</taxon>
        <taxon>core chlorophytes</taxon>
        <taxon>Chlorophyceae</taxon>
        <taxon>CS clade</taxon>
        <taxon>Chlamydomonadales</taxon>
        <taxon>Chlamydomonadaceae</taxon>
        <taxon>Chlamydomonas</taxon>
    </lineage>
</organism>
<keyword evidence="3" id="KW-1185">Reference proteome</keyword>
<dbReference type="AlphaFoldDB" id="A0A835SN93"/>
<proteinExistence type="predicted"/>
<name>A0A835SN93_CHLIN</name>
<evidence type="ECO:0000256" key="1">
    <source>
        <dbReference type="SAM" id="MobiDB-lite"/>
    </source>
</evidence>
<reference evidence="2" key="1">
    <citation type="journal article" date="2020" name="bioRxiv">
        <title>Comparative genomics of Chlamydomonas.</title>
        <authorList>
            <person name="Craig R.J."/>
            <person name="Hasan A.R."/>
            <person name="Ness R.W."/>
            <person name="Keightley P.D."/>
        </authorList>
    </citation>
    <scope>NUCLEOTIDE SEQUENCE</scope>
    <source>
        <strain evidence="2">SAG 7.73</strain>
    </source>
</reference>
<accession>A0A835SN93</accession>
<feature type="compositionally biased region" description="Basic and acidic residues" evidence="1">
    <location>
        <begin position="495"/>
        <end position="507"/>
    </location>
</feature>
<evidence type="ECO:0000313" key="2">
    <source>
        <dbReference type="EMBL" id="KAG2428731.1"/>
    </source>
</evidence>
<evidence type="ECO:0000313" key="3">
    <source>
        <dbReference type="Proteomes" id="UP000650467"/>
    </source>
</evidence>
<dbReference type="EMBL" id="JAEHOC010000033">
    <property type="protein sequence ID" value="KAG2428731.1"/>
    <property type="molecule type" value="Genomic_DNA"/>
</dbReference>
<evidence type="ECO:0008006" key="4">
    <source>
        <dbReference type="Google" id="ProtNLM"/>
    </source>
</evidence>
<dbReference type="Proteomes" id="UP000650467">
    <property type="component" value="Unassembled WGS sequence"/>
</dbReference>
<dbReference type="InterPro" id="IPR011333">
    <property type="entry name" value="SKP1/BTB/POZ_sf"/>
</dbReference>
<comment type="caution">
    <text evidence="2">The sequence shown here is derived from an EMBL/GenBank/DDBJ whole genome shotgun (WGS) entry which is preliminary data.</text>
</comment>
<protein>
    <recommendedName>
        <fullName evidence="4">BACK domain-containing protein</fullName>
    </recommendedName>
</protein>
<dbReference type="Gene3D" id="3.30.710.10">
    <property type="entry name" value="Potassium Channel Kv1.1, Chain A"/>
    <property type="match status" value="1"/>
</dbReference>